<dbReference type="Gene3D" id="3.90.550.10">
    <property type="entry name" value="Spore Coat Polysaccharide Biosynthesis Protein SpsA, Chain A"/>
    <property type="match status" value="1"/>
</dbReference>
<evidence type="ECO:0000256" key="2">
    <source>
        <dbReference type="ARBA" id="ARBA00022676"/>
    </source>
</evidence>
<accession>A0A931E223</accession>
<dbReference type="InterPro" id="IPR050834">
    <property type="entry name" value="Glycosyltransf_2"/>
</dbReference>
<dbReference type="PANTHER" id="PTHR43685">
    <property type="entry name" value="GLYCOSYLTRANSFERASE"/>
    <property type="match status" value="1"/>
</dbReference>
<comment type="caution">
    <text evidence="5">The sequence shown here is derived from an EMBL/GenBank/DDBJ whole genome shotgun (WGS) entry which is preliminary data.</text>
</comment>
<evidence type="ECO:0000256" key="3">
    <source>
        <dbReference type="ARBA" id="ARBA00022679"/>
    </source>
</evidence>
<keyword evidence="3" id="KW-0808">Transferase</keyword>
<dbReference type="Proteomes" id="UP000658613">
    <property type="component" value="Unassembled WGS sequence"/>
</dbReference>
<keyword evidence="2" id="KW-0328">Glycosyltransferase</keyword>
<dbReference type="InterPro" id="IPR029044">
    <property type="entry name" value="Nucleotide-diphossugar_trans"/>
</dbReference>
<evidence type="ECO:0000259" key="4">
    <source>
        <dbReference type="Pfam" id="PF00535"/>
    </source>
</evidence>
<evidence type="ECO:0000313" key="5">
    <source>
        <dbReference type="EMBL" id="MBG6122497.1"/>
    </source>
</evidence>
<organism evidence="5 6">
    <name type="scientific">Corynebacterium aquatimens</name>
    <dbReference type="NCBI Taxonomy" id="1190508"/>
    <lineage>
        <taxon>Bacteria</taxon>
        <taxon>Bacillati</taxon>
        <taxon>Actinomycetota</taxon>
        <taxon>Actinomycetes</taxon>
        <taxon>Mycobacteriales</taxon>
        <taxon>Corynebacteriaceae</taxon>
        <taxon>Corynebacterium</taxon>
    </lineage>
</organism>
<protein>
    <submittedName>
        <fullName evidence="5">Cellulose synthase/poly-beta-1,6-N-acetylglucosamine synthase-like glycosyltransferase</fullName>
    </submittedName>
</protein>
<proteinExistence type="inferred from homology"/>
<comment type="similarity">
    <text evidence="1">Belongs to the glycosyltransferase 2 family.</text>
</comment>
<name>A0A931E223_9CORY</name>
<keyword evidence="6" id="KW-1185">Reference proteome</keyword>
<evidence type="ECO:0000313" key="6">
    <source>
        <dbReference type="Proteomes" id="UP000658613"/>
    </source>
</evidence>
<dbReference type="AlphaFoldDB" id="A0A931E223"/>
<dbReference type="RefSeq" id="WP_196824881.1">
    <property type="nucleotide sequence ID" value="NZ_CP046980.1"/>
</dbReference>
<sequence>MEKNSTGAGDLTPGAVTVLMAVYRGTTASELETALNSLYSQSRPAEEILVVRDGPVEGGVDKLLRDGRVETLMLERNQGLGRALAHGFARVTTEFVARLDSDDAATAQRLEKQLEFMRAHPEIAVVGSAMQEFSVEEGADGEADGDAWKLGGVRRLPEEHAQIAQYTRLNSPMNHPSVMMRTAAVRAVGGYRPMHNMEDYDLWARLIAAGQRLHNMPEPLTYFRVSDAQFRRRTTRETRAAERAMQDALVSYGLISRPRARVNLAVRNLYRALPLGVMRRVYARLFHA</sequence>
<dbReference type="SUPFAM" id="SSF53448">
    <property type="entry name" value="Nucleotide-diphospho-sugar transferases"/>
    <property type="match status" value="1"/>
</dbReference>
<feature type="domain" description="Glycosyltransferase 2-like" evidence="4">
    <location>
        <begin position="17"/>
        <end position="136"/>
    </location>
</feature>
<evidence type="ECO:0000256" key="1">
    <source>
        <dbReference type="ARBA" id="ARBA00006739"/>
    </source>
</evidence>
<dbReference type="InterPro" id="IPR001173">
    <property type="entry name" value="Glyco_trans_2-like"/>
</dbReference>
<dbReference type="GO" id="GO:0016757">
    <property type="term" value="F:glycosyltransferase activity"/>
    <property type="evidence" value="ECO:0007669"/>
    <property type="project" value="UniProtKB-KW"/>
</dbReference>
<dbReference type="Pfam" id="PF00535">
    <property type="entry name" value="Glycos_transf_2"/>
    <property type="match status" value="1"/>
</dbReference>
<gene>
    <name evidence="5" type="ORF">IW254_001466</name>
</gene>
<dbReference type="PANTHER" id="PTHR43685:SF5">
    <property type="entry name" value="GLYCOSYLTRANSFERASE EPSE-RELATED"/>
    <property type="match status" value="1"/>
</dbReference>
<dbReference type="EMBL" id="JADOUE010000001">
    <property type="protein sequence ID" value="MBG6122497.1"/>
    <property type="molecule type" value="Genomic_DNA"/>
</dbReference>
<reference evidence="5" key="1">
    <citation type="submission" date="2020-11" db="EMBL/GenBank/DDBJ databases">
        <title>Sequencing the genomes of 1000 actinobacteria strains.</title>
        <authorList>
            <person name="Klenk H.-P."/>
        </authorList>
    </citation>
    <scope>NUCLEOTIDE SEQUENCE</scope>
    <source>
        <strain evidence="5">DSM 45632</strain>
    </source>
</reference>